<evidence type="ECO:0000313" key="2">
    <source>
        <dbReference type="WBParaSite" id="RSKR_0000089500.1"/>
    </source>
</evidence>
<sequence length="1819" mass="208568">MADTDECKVFEPQSYLKDRCKKCFKLKSKHSQEAVKAAEKNTVGKGVAENAQVNGNISKIATKATAMRTKSDVSNSKTKENVTSLTVSKPEKRRSFREKGKDDGEDNDDDTVSLISYKSAYSKGLSSAKSLESIMSNIDTRSMVTAVSGSIEEDDRVQTPTHDTGATEGRKNLQRDIARLSDEIKRLKEERNKWVTSKKSAGGGQAEMSLIEFLEERLATTECYCDELRQENECLRYDNSELQQEINETQYGEEGNDDFHDKRNNGVDNYKITGHEDEFKSNGSINISKDVALTEKLNTTESFCDELMQENECLKADVRELQQEIEEMQDQYREEEIEEFRELQKDLESNAKNCRVLQFKLRKAERVKDQLQAEKDHAEMKLKEMMVVAAANGGESNVNSKMDHFKIMELESELRIAKEVSIRLHTDLEAADQKRFKMEDEVFYLKEKVRELQTQEKWRSSRNKVEQVTKRASLELNESMISSDDVNKDLRDVLEREIDLREQLKYTEEDLKRSQDKVNDIENENEELLRKLTKMSQNGNSRNRPPITRSASDSINEDKTQTLTVQNQELKEQVASMEKKNISLAKKLLEYEIEATKKSHAEAEALAKMASGASKNSVEIEADINRLMKVINDLEKKNTDLRNEIVVVKVNPIESLSNGDVNGHDLTNDALKERAQLIEQVNKEKEIRKGLESELSEMKQIIGKSDNQKLITFAAKVDSLNEKIKLAQERYNAICKKNIQTKNADLAGEHTLVDQLNERIQLLESKLSELRANVAYGLNAKNKNVAADEIEQCCEVLAAIEAQTNRICKQVEKLDSTGVKDERRRSLSKENGANIIAELANVMNEFNNVKKLLESHKKTNPDNYRNYDDVVAEKVTPVAKECKGCKESNEKIESQKSEIEFYKKKNKDLTNQVLQTEDRWTSEIEKQRNQFGNDIDELTRKLEDGKKKYSEQTHLIESYKTNISEKDKVISDKDMKCIKLRQEIQEKLKQMLESEKEMKALKEFEIKHKKLETMLEQEKDKIKSERGKFKNEMSSLRKKAQDTLADIEQLRYSHQERENVWNSERNHLKDEVAILKKAVAKLGDESSESEHNSQLKSVKSNSSTVIRVTRPAEQTILNELREKIGHCEKRNCLLENELVKIRMEKEELEVTSLKISKANIKDRDELKHKLLQADKIKAMEIDALQQKFASRMNIMENTNKSLQSNLVQSRRERDHHKEGLLEIHKKIEQDHKKFEQENKKMNELTSKLIQSDKKVSELDINLSNLQEKLKLSQSAHVADKNLWSVEKTHILRANLMNGTKDNNPSGDRQIAEEALKAGEIVQKQYAEYQKFFKREVERLNLKIKQLTEDMRDKENNSAKMIKELREQIRVLEIDQKNLKQNKDVLLSAREAIQVDHDRLIQALQLAEVQKLTRKYKLTSIVEQLKSIRSVGNKEHNSTVENTITVLSSMKDDESQASFVLGSDSGNERTDGTSDILSQNSMSIRSFSYNKQKSSNMIHSIDNSYRSFSTEHTNYNDSNSYQPRSISPTKRSNLTNFSVEYDRDGRLHYIPKTIARSASYDRYGTMDLSAPPNMDRMRSTGTLTDDSELYNGRGPSRSGSLGTNILYKIRREELAKGTNPSVKAIAMAFESLDSKPSKKGFFSIRKSRSVDATEKDKKKAPKNNGEPKSIQLSVTSRIAKAIIPSDTVSMPYEKSPRGGRNPFKNMGSKLVERVRRSLSRTKNPNKESSVDIEKERTPTLAEPERFMDDEDEDDNNALTEMEKSCLSEISSITENMNTFRSIQDCDSVMDSISQRQTSKIAIPAIPLKTPMKKVKVTKRL</sequence>
<dbReference type="WBParaSite" id="RSKR_0000089500.1">
    <property type="protein sequence ID" value="RSKR_0000089500.1"/>
    <property type="gene ID" value="RSKR_0000089500"/>
</dbReference>
<accession>A0AC35TI39</accession>
<dbReference type="Proteomes" id="UP000095286">
    <property type="component" value="Unplaced"/>
</dbReference>
<reference evidence="2" key="1">
    <citation type="submission" date="2016-11" db="UniProtKB">
        <authorList>
            <consortium name="WormBaseParasite"/>
        </authorList>
    </citation>
    <scope>IDENTIFICATION</scope>
    <source>
        <strain evidence="2">KR3021</strain>
    </source>
</reference>
<evidence type="ECO:0000313" key="1">
    <source>
        <dbReference type="Proteomes" id="UP000095286"/>
    </source>
</evidence>
<name>A0AC35TI39_9BILA</name>
<protein>
    <submittedName>
        <fullName evidence="2">Myosin_tail_1 domain-containing protein</fullName>
    </submittedName>
</protein>
<proteinExistence type="predicted"/>
<organism evidence="1 2">
    <name type="scientific">Rhabditophanes sp. KR3021</name>
    <dbReference type="NCBI Taxonomy" id="114890"/>
    <lineage>
        <taxon>Eukaryota</taxon>
        <taxon>Metazoa</taxon>
        <taxon>Ecdysozoa</taxon>
        <taxon>Nematoda</taxon>
        <taxon>Chromadorea</taxon>
        <taxon>Rhabditida</taxon>
        <taxon>Tylenchina</taxon>
        <taxon>Panagrolaimomorpha</taxon>
        <taxon>Strongyloidoidea</taxon>
        <taxon>Alloionematidae</taxon>
        <taxon>Rhabditophanes</taxon>
    </lineage>
</organism>